<gene>
    <name evidence="1" type="ORF">AN640_00865</name>
</gene>
<proteinExistence type="predicted"/>
<evidence type="ECO:0000313" key="2">
    <source>
        <dbReference type="Proteomes" id="UP000188637"/>
    </source>
</evidence>
<evidence type="ECO:0000313" key="1">
    <source>
        <dbReference type="EMBL" id="ONI46356.1"/>
    </source>
</evidence>
<accession>A0ACC8XJD1</accession>
<keyword evidence="2" id="KW-1185">Reference proteome</keyword>
<protein>
    <submittedName>
        <fullName evidence="1">Uncharacterized protein</fullName>
    </submittedName>
</protein>
<sequence length="105" mass="11629">MHSIYSGIAGLRTHQIKMDVISNNVANVNTLGYEGKSTTFADTVSQLFNETQNFGDATETLKMSNVNLAIEFAEMINVKNGFKVNSKIITTSDENLQELINLKNK</sequence>
<dbReference type="EMBL" id="LJHD01000024">
    <property type="protein sequence ID" value="ONI46356.1"/>
    <property type="molecule type" value="Genomic_DNA"/>
</dbReference>
<reference evidence="1" key="1">
    <citation type="submission" date="2016-08" db="EMBL/GenBank/DDBJ databases">
        <authorList>
            <person name="Ngugi D.K."/>
            <person name="Miyake S."/>
            <person name="Stingl U."/>
        </authorList>
    </citation>
    <scope>NUCLEOTIDE SEQUENCE</scope>
    <source>
        <strain evidence="1">SCG-D08WGA-EpuloA1</strain>
    </source>
</reference>
<comment type="caution">
    <text evidence="1">The sequence shown here is derived from an EMBL/GenBank/DDBJ whole genome shotgun (WGS) entry which is preliminary data.</text>
</comment>
<name>A0ACC8XJD1_9FIRM</name>
<organism evidence="1 2">
    <name type="scientific">Candidatus Epulonipiscium fishelsonii</name>
    <dbReference type="NCBI Taxonomy" id="77094"/>
    <lineage>
        <taxon>Bacteria</taxon>
        <taxon>Bacillati</taxon>
        <taxon>Bacillota</taxon>
        <taxon>Clostridia</taxon>
        <taxon>Lachnospirales</taxon>
        <taxon>Lachnospiraceae</taxon>
        <taxon>Candidatus Epulonipiscium</taxon>
    </lineage>
</organism>
<dbReference type="Proteomes" id="UP000188637">
    <property type="component" value="Unassembled WGS sequence"/>
</dbReference>